<dbReference type="Proteomes" id="UP001589943">
    <property type="component" value="Unassembled WGS sequence"/>
</dbReference>
<evidence type="ECO:0000256" key="1">
    <source>
        <dbReference type="ARBA" id="ARBA00023015"/>
    </source>
</evidence>
<protein>
    <submittedName>
        <fullName evidence="6">TetR/AcrR family transcriptional regulator</fullName>
    </submittedName>
</protein>
<sequence length="214" mass="23272">MIPNRPFREPPRNARGQILEAAVKLVRMHGFAATSVDQLCKAAGVTKGAFFHHFASKEALGVALADYWSTSTGGFFAEAPYHHHERAIDRVLGYIDLRSTLLSGPPEAFSCVAGTMLQESFHDSDAIRRACEASIMTNARALEADIARALTDVGLPEQQAPGLARHVQTVLQGAFILAKTQDPAAAAALAREAIGHLRHYFELLFGETHKETLQ</sequence>
<dbReference type="EMBL" id="JBHLTL010000001">
    <property type="protein sequence ID" value="MFC0587876.1"/>
    <property type="molecule type" value="Genomic_DNA"/>
</dbReference>
<dbReference type="Gene3D" id="1.10.357.10">
    <property type="entry name" value="Tetracycline Repressor, domain 2"/>
    <property type="match status" value="1"/>
</dbReference>
<reference evidence="6 7" key="1">
    <citation type="submission" date="2024-09" db="EMBL/GenBank/DDBJ databases">
        <authorList>
            <person name="Sun Q."/>
            <person name="Mori K."/>
        </authorList>
    </citation>
    <scope>NUCLEOTIDE SEQUENCE [LARGE SCALE GENOMIC DNA]</scope>
    <source>
        <strain evidence="6 7">NCAIM B.02537</strain>
    </source>
</reference>
<dbReference type="PROSITE" id="PS50977">
    <property type="entry name" value="HTH_TETR_2"/>
    <property type="match status" value="1"/>
</dbReference>
<dbReference type="InterPro" id="IPR023772">
    <property type="entry name" value="DNA-bd_HTH_TetR-type_CS"/>
</dbReference>
<proteinExistence type="predicted"/>
<feature type="DNA-binding region" description="H-T-H motif" evidence="4">
    <location>
        <begin position="35"/>
        <end position="54"/>
    </location>
</feature>
<keyword evidence="1" id="KW-0805">Transcription regulation</keyword>
<evidence type="ECO:0000313" key="7">
    <source>
        <dbReference type="Proteomes" id="UP001589943"/>
    </source>
</evidence>
<dbReference type="SUPFAM" id="SSF48498">
    <property type="entry name" value="Tetracyclin repressor-like, C-terminal domain"/>
    <property type="match status" value="1"/>
</dbReference>
<evidence type="ECO:0000313" key="6">
    <source>
        <dbReference type="EMBL" id="MFC0587876.1"/>
    </source>
</evidence>
<keyword evidence="3" id="KW-0804">Transcription</keyword>
<dbReference type="PRINTS" id="PR00455">
    <property type="entry name" value="HTHTETR"/>
</dbReference>
<dbReference type="PANTHER" id="PTHR47506:SF1">
    <property type="entry name" value="HTH-TYPE TRANSCRIPTIONAL REGULATOR YJDC"/>
    <property type="match status" value="1"/>
</dbReference>
<evidence type="ECO:0000256" key="3">
    <source>
        <dbReference type="ARBA" id="ARBA00023163"/>
    </source>
</evidence>
<organism evidence="6 7">
    <name type="scientific">Novosphingobium aquiterrae</name>
    <dbReference type="NCBI Taxonomy" id="624388"/>
    <lineage>
        <taxon>Bacteria</taxon>
        <taxon>Pseudomonadati</taxon>
        <taxon>Pseudomonadota</taxon>
        <taxon>Alphaproteobacteria</taxon>
        <taxon>Sphingomonadales</taxon>
        <taxon>Sphingomonadaceae</taxon>
        <taxon>Novosphingobium</taxon>
    </lineage>
</organism>
<name>A0ABV6PDH2_9SPHN</name>
<dbReference type="InterPro" id="IPR054156">
    <property type="entry name" value="YxaF_TetR_C"/>
</dbReference>
<gene>
    <name evidence="6" type="ORF">ACFFF7_00450</name>
</gene>
<dbReference type="InterPro" id="IPR001647">
    <property type="entry name" value="HTH_TetR"/>
</dbReference>
<keyword evidence="2 4" id="KW-0238">DNA-binding</keyword>
<evidence type="ECO:0000256" key="2">
    <source>
        <dbReference type="ARBA" id="ARBA00023125"/>
    </source>
</evidence>
<keyword evidence="7" id="KW-1185">Reference proteome</keyword>
<dbReference type="PROSITE" id="PS01081">
    <property type="entry name" value="HTH_TETR_1"/>
    <property type="match status" value="1"/>
</dbReference>
<evidence type="ECO:0000259" key="5">
    <source>
        <dbReference type="PROSITE" id="PS50977"/>
    </source>
</evidence>
<evidence type="ECO:0000256" key="4">
    <source>
        <dbReference type="PROSITE-ProRule" id="PRU00335"/>
    </source>
</evidence>
<dbReference type="Pfam" id="PF00440">
    <property type="entry name" value="TetR_N"/>
    <property type="match status" value="1"/>
</dbReference>
<dbReference type="InterPro" id="IPR009057">
    <property type="entry name" value="Homeodomain-like_sf"/>
</dbReference>
<dbReference type="SUPFAM" id="SSF46689">
    <property type="entry name" value="Homeodomain-like"/>
    <property type="match status" value="1"/>
</dbReference>
<accession>A0ABV6PDH2</accession>
<dbReference type="InterPro" id="IPR036271">
    <property type="entry name" value="Tet_transcr_reg_TetR-rel_C_sf"/>
</dbReference>
<comment type="caution">
    <text evidence="6">The sequence shown here is derived from an EMBL/GenBank/DDBJ whole genome shotgun (WGS) entry which is preliminary data.</text>
</comment>
<feature type="domain" description="HTH tetR-type" evidence="5">
    <location>
        <begin position="12"/>
        <end position="72"/>
    </location>
</feature>
<dbReference type="Pfam" id="PF21993">
    <property type="entry name" value="TetR_C_13_2"/>
    <property type="match status" value="1"/>
</dbReference>
<dbReference type="RefSeq" id="WP_379479400.1">
    <property type="nucleotide sequence ID" value="NZ_JBHLTL010000001.1"/>
</dbReference>
<dbReference type="PANTHER" id="PTHR47506">
    <property type="entry name" value="TRANSCRIPTIONAL REGULATORY PROTEIN"/>
    <property type="match status" value="1"/>
</dbReference>